<keyword evidence="2" id="KW-1185">Reference proteome</keyword>
<accession>A0AC60NY38</accession>
<comment type="caution">
    <text evidence="1">The sequence shown here is derived from an EMBL/GenBank/DDBJ whole genome shotgun (WGS) entry which is preliminary data.</text>
</comment>
<protein>
    <submittedName>
        <fullName evidence="1">Uncharacterized protein</fullName>
    </submittedName>
</protein>
<dbReference type="Proteomes" id="UP000805193">
    <property type="component" value="Unassembled WGS sequence"/>
</dbReference>
<evidence type="ECO:0000313" key="1">
    <source>
        <dbReference type="EMBL" id="KAG0411980.1"/>
    </source>
</evidence>
<proteinExistence type="predicted"/>
<dbReference type="EMBL" id="JABSTQ010011386">
    <property type="protein sequence ID" value="KAG0411980.1"/>
    <property type="molecule type" value="Genomic_DNA"/>
</dbReference>
<sequence>MVPADFAKYGTLTLENIPNYDRNFGQMARLVLSGTTRLGASELWEQLRAEGLFFLMTNRLNQDCLENSFSTIRQKGGFRDSPDTEEFKASVKALMSENVMRPSWLTNCEEDLDEVLLCASSFPSGNLPPDVIDRMKLHSSSGKFSGETESEQVFRRHFVSGAAESRS</sequence>
<gene>
    <name evidence="1" type="ORF">HPB47_010894</name>
</gene>
<organism evidence="1 2">
    <name type="scientific">Ixodes persulcatus</name>
    <name type="common">Taiga tick</name>
    <dbReference type="NCBI Taxonomy" id="34615"/>
    <lineage>
        <taxon>Eukaryota</taxon>
        <taxon>Metazoa</taxon>
        <taxon>Ecdysozoa</taxon>
        <taxon>Arthropoda</taxon>
        <taxon>Chelicerata</taxon>
        <taxon>Arachnida</taxon>
        <taxon>Acari</taxon>
        <taxon>Parasitiformes</taxon>
        <taxon>Ixodida</taxon>
        <taxon>Ixodoidea</taxon>
        <taxon>Ixodidae</taxon>
        <taxon>Ixodinae</taxon>
        <taxon>Ixodes</taxon>
    </lineage>
</organism>
<reference evidence="1 2" key="1">
    <citation type="journal article" date="2020" name="Cell">
        <title>Large-Scale Comparative Analyses of Tick Genomes Elucidate Their Genetic Diversity and Vector Capacities.</title>
        <authorList>
            <consortium name="Tick Genome and Microbiome Consortium (TIGMIC)"/>
            <person name="Jia N."/>
            <person name="Wang J."/>
            <person name="Shi W."/>
            <person name="Du L."/>
            <person name="Sun Y."/>
            <person name="Zhan W."/>
            <person name="Jiang J.F."/>
            <person name="Wang Q."/>
            <person name="Zhang B."/>
            <person name="Ji P."/>
            <person name="Bell-Sakyi L."/>
            <person name="Cui X.M."/>
            <person name="Yuan T.T."/>
            <person name="Jiang B.G."/>
            <person name="Yang W.F."/>
            <person name="Lam T.T."/>
            <person name="Chang Q.C."/>
            <person name="Ding S.J."/>
            <person name="Wang X.J."/>
            <person name="Zhu J.G."/>
            <person name="Ruan X.D."/>
            <person name="Zhao L."/>
            <person name="Wei J.T."/>
            <person name="Ye R.Z."/>
            <person name="Que T.C."/>
            <person name="Du C.H."/>
            <person name="Zhou Y.H."/>
            <person name="Cheng J.X."/>
            <person name="Dai P.F."/>
            <person name="Guo W.B."/>
            <person name="Han X.H."/>
            <person name="Huang E.J."/>
            <person name="Li L.F."/>
            <person name="Wei W."/>
            <person name="Gao Y.C."/>
            <person name="Liu J.Z."/>
            <person name="Shao H.Z."/>
            <person name="Wang X."/>
            <person name="Wang C.C."/>
            <person name="Yang T.C."/>
            <person name="Huo Q.B."/>
            <person name="Li W."/>
            <person name="Chen H.Y."/>
            <person name="Chen S.E."/>
            <person name="Zhou L.G."/>
            <person name="Ni X.B."/>
            <person name="Tian J.H."/>
            <person name="Sheng Y."/>
            <person name="Liu T."/>
            <person name="Pan Y.S."/>
            <person name="Xia L.Y."/>
            <person name="Li J."/>
            <person name="Zhao F."/>
            <person name="Cao W.C."/>
        </authorList>
    </citation>
    <scope>NUCLEOTIDE SEQUENCE [LARGE SCALE GENOMIC DNA]</scope>
    <source>
        <strain evidence="1">Iper-2018</strain>
    </source>
</reference>
<name>A0AC60NY38_IXOPE</name>
<evidence type="ECO:0000313" key="2">
    <source>
        <dbReference type="Proteomes" id="UP000805193"/>
    </source>
</evidence>